<dbReference type="Proteomes" id="UP001571980">
    <property type="component" value="Unassembled WGS sequence"/>
</dbReference>
<accession>A0ABV4T1T7</accession>
<keyword evidence="1" id="KW-0472">Membrane</keyword>
<gene>
    <name evidence="2" type="ORF">P8X34_02710</name>
</gene>
<keyword evidence="1" id="KW-0812">Transmembrane</keyword>
<feature type="transmembrane region" description="Helical" evidence="1">
    <location>
        <begin position="53"/>
        <end position="78"/>
    </location>
</feature>
<sequence>MPFTPFHLGPALLLSYLIPYLDVWTFLIANVIVDFEPFLVLSFNLDLKYGYPVHGFFHTYIGGGIVALILAHAMAFIYKITGRNYDMERLRITALSGVFLHITLDSIMHPDVKPFFPFGFSPLYGATYEFNIYMFCAFSFLAWLILKFFIRSSIEGWE</sequence>
<evidence type="ECO:0008006" key="4">
    <source>
        <dbReference type="Google" id="ProtNLM"/>
    </source>
</evidence>
<evidence type="ECO:0000313" key="3">
    <source>
        <dbReference type="Proteomes" id="UP001571980"/>
    </source>
</evidence>
<feature type="transmembrane region" description="Helical" evidence="1">
    <location>
        <begin position="12"/>
        <end position="33"/>
    </location>
</feature>
<name>A0ABV4T1T7_9EURY</name>
<evidence type="ECO:0000256" key="1">
    <source>
        <dbReference type="SAM" id="Phobius"/>
    </source>
</evidence>
<keyword evidence="1" id="KW-1133">Transmembrane helix</keyword>
<reference evidence="2 3" key="1">
    <citation type="submission" date="2023-03" db="EMBL/GenBank/DDBJ databases">
        <title>Speciation in Pyrococcus: adaptation to high temperature as a mechanism.</title>
        <authorList>
            <person name="Gu J."/>
        </authorList>
    </citation>
    <scope>NUCLEOTIDE SEQUENCE [LARGE SCALE GENOMIC DNA]</scope>
    <source>
        <strain evidence="2 3">LMOA34</strain>
    </source>
</reference>
<dbReference type="EMBL" id="JARRIG010000001">
    <property type="protein sequence ID" value="MFA4803661.1"/>
    <property type="molecule type" value="Genomic_DNA"/>
</dbReference>
<feature type="transmembrane region" description="Helical" evidence="1">
    <location>
        <begin position="90"/>
        <end position="110"/>
    </location>
</feature>
<dbReference type="RefSeq" id="WP_372823236.1">
    <property type="nucleotide sequence ID" value="NZ_JARRIC010000001.1"/>
</dbReference>
<comment type="caution">
    <text evidence="2">The sequence shown here is derived from an EMBL/GenBank/DDBJ whole genome shotgun (WGS) entry which is preliminary data.</text>
</comment>
<keyword evidence="3" id="KW-1185">Reference proteome</keyword>
<feature type="transmembrane region" description="Helical" evidence="1">
    <location>
        <begin position="130"/>
        <end position="150"/>
    </location>
</feature>
<organism evidence="2 3">
    <name type="scientific">Pyrococcus kukulkanii</name>
    <dbReference type="NCBI Taxonomy" id="1609559"/>
    <lineage>
        <taxon>Archaea</taxon>
        <taxon>Methanobacteriati</taxon>
        <taxon>Methanobacteriota</taxon>
        <taxon>Thermococci</taxon>
        <taxon>Thermococcales</taxon>
        <taxon>Thermococcaceae</taxon>
        <taxon>Pyrococcus</taxon>
    </lineage>
</organism>
<evidence type="ECO:0000313" key="2">
    <source>
        <dbReference type="EMBL" id="MFA4803661.1"/>
    </source>
</evidence>
<protein>
    <recommendedName>
        <fullName evidence="4">Hydrolase</fullName>
    </recommendedName>
</protein>
<proteinExistence type="predicted"/>